<dbReference type="Gene3D" id="1.20.1110.10">
    <property type="entry name" value="Calcium-transporting ATPase, transmembrane domain"/>
    <property type="match status" value="1"/>
</dbReference>
<reference evidence="3 4" key="1">
    <citation type="submission" date="2020-01" db="EMBL/GenBank/DDBJ databases">
        <title>Genome sequence of Desulfovibrio aerotolerans DSM 16695(T).</title>
        <authorList>
            <person name="Karnachuk O."/>
            <person name="Avakyan M."/>
            <person name="Mardanov A."/>
            <person name="Kadnikov V."/>
            <person name="Ravin N."/>
        </authorList>
    </citation>
    <scope>NUCLEOTIDE SEQUENCE [LARGE SCALE GENOMIC DNA]</scope>
    <source>
        <strain evidence="3 4">DSM 16695</strain>
    </source>
</reference>
<keyword evidence="1" id="KW-0812">Transmembrane</keyword>
<proteinExistence type="predicted"/>
<protein>
    <recommendedName>
        <fullName evidence="2">Cation-transporting P-type ATPase N-terminal domain-containing protein</fullName>
    </recommendedName>
</protein>
<name>A0A7C9IND5_9BACT</name>
<keyword evidence="4" id="KW-1185">Reference proteome</keyword>
<dbReference type="RefSeq" id="WP_160964130.1">
    <property type="nucleotide sequence ID" value="NZ_WVUD01000075.1"/>
</dbReference>
<dbReference type="Pfam" id="PF00690">
    <property type="entry name" value="Cation_ATPase_N"/>
    <property type="match status" value="1"/>
</dbReference>
<keyword evidence="1" id="KW-1133">Transmembrane helix</keyword>
<evidence type="ECO:0000256" key="1">
    <source>
        <dbReference type="SAM" id="Phobius"/>
    </source>
</evidence>
<dbReference type="Proteomes" id="UP000482487">
    <property type="component" value="Unassembled WGS sequence"/>
</dbReference>
<sequence length="146" mass="15655">MVYKKIYWHSISSQDVLAELKVTVNGLRNEDVAKRLRKYGSNTLTKDGSTSTWLIFWNQVNTPIGWLLIAAGALAVVLNKPTDAVVVFGAVCINAIIGFTQEYRAGKAIEALAAMVPEAATVLRNGQAIALPAEGLVPGDIVMSAI</sequence>
<dbReference type="InterPro" id="IPR023298">
    <property type="entry name" value="ATPase_P-typ_TM_dom_sf"/>
</dbReference>
<feature type="domain" description="Cation-transporting P-type ATPase N-terminal" evidence="2">
    <location>
        <begin position="7"/>
        <end position="80"/>
    </location>
</feature>
<dbReference type="Gene3D" id="2.70.150.10">
    <property type="entry name" value="Calcium-transporting ATPase, cytoplasmic transduction domain A"/>
    <property type="match status" value="1"/>
</dbReference>
<dbReference type="SMART" id="SM00831">
    <property type="entry name" value="Cation_ATPase_N"/>
    <property type="match status" value="1"/>
</dbReference>
<feature type="transmembrane region" description="Helical" evidence="1">
    <location>
        <begin position="60"/>
        <end position="78"/>
    </location>
</feature>
<dbReference type="OrthoDB" id="9763278at2"/>
<gene>
    <name evidence="3" type="ORF">GTA51_19590</name>
</gene>
<feature type="transmembrane region" description="Helical" evidence="1">
    <location>
        <begin position="84"/>
        <end position="100"/>
    </location>
</feature>
<dbReference type="InterPro" id="IPR004014">
    <property type="entry name" value="ATPase_P-typ_cation-transptr_N"/>
</dbReference>
<comment type="caution">
    <text evidence="3">The sequence shown here is derived from an EMBL/GenBank/DDBJ whole genome shotgun (WGS) entry which is preliminary data.</text>
</comment>
<dbReference type="AlphaFoldDB" id="A0A7C9IND5"/>
<evidence type="ECO:0000259" key="2">
    <source>
        <dbReference type="SMART" id="SM00831"/>
    </source>
</evidence>
<accession>A0A7C9IND5</accession>
<dbReference type="EMBL" id="WVUD01000075">
    <property type="protein sequence ID" value="MYL85301.1"/>
    <property type="molecule type" value="Genomic_DNA"/>
</dbReference>
<dbReference type="PANTHER" id="PTHR42861">
    <property type="entry name" value="CALCIUM-TRANSPORTING ATPASE"/>
    <property type="match status" value="1"/>
</dbReference>
<evidence type="ECO:0000313" key="4">
    <source>
        <dbReference type="Proteomes" id="UP000482487"/>
    </source>
</evidence>
<organism evidence="3 4">
    <name type="scientific">Solidesulfovibrio aerotolerans</name>
    <dbReference type="NCBI Taxonomy" id="295255"/>
    <lineage>
        <taxon>Bacteria</taxon>
        <taxon>Pseudomonadati</taxon>
        <taxon>Thermodesulfobacteriota</taxon>
        <taxon>Desulfovibrionia</taxon>
        <taxon>Desulfovibrionales</taxon>
        <taxon>Desulfovibrionaceae</taxon>
        <taxon>Solidesulfovibrio</taxon>
    </lineage>
</organism>
<keyword evidence="1" id="KW-0472">Membrane</keyword>
<evidence type="ECO:0000313" key="3">
    <source>
        <dbReference type="EMBL" id="MYL85301.1"/>
    </source>
</evidence>
<dbReference type="SUPFAM" id="SSF81665">
    <property type="entry name" value="Calcium ATPase, transmembrane domain M"/>
    <property type="match status" value="1"/>
</dbReference>